<comment type="caution">
    <text evidence="1">The sequence shown here is derived from an EMBL/GenBank/DDBJ whole genome shotgun (WGS) entry which is preliminary data.</text>
</comment>
<accession>A0A9X2T1F6</accession>
<dbReference type="EMBL" id="JANSUY010000002">
    <property type="protein sequence ID" value="MCR9014585.1"/>
    <property type="molecule type" value="Genomic_DNA"/>
</dbReference>
<gene>
    <name evidence="1" type="ORF">NU887_06020</name>
</gene>
<dbReference type="Proteomes" id="UP001142175">
    <property type="component" value="Unassembled WGS sequence"/>
</dbReference>
<evidence type="ECO:0000313" key="1">
    <source>
        <dbReference type="EMBL" id="MCR9014585.1"/>
    </source>
</evidence>
<organism evidence="1 2">
    <name type="scientific">Aquiflexum gelatinilyticum</name>
    <dbReference type="NCBI Taxonomy" id="2961943"/>
    <lineage>
        <taxon>Bacteria</taxon>
        <taxon>Pseudomonadati</taxon>
        <taxon>Bacteroidota</taxon>
        <taxon>Cytophagia</taxon>
        <taxon>Cytophagales</taxon>
        <taxon>Cyclobacteriaceae</taxon>
        <taxon>Aquiflexum</taxon>
    </lineage>
</organism>
<reference evidence="1" key="1">
    <citation type="submission" date="2022-08" db="EMBL/GenBank/DDBJ databases">
        <authorList>
            <person name="Zhang D."/>
        </authorList>
    </citation>
    <scope>NUCLEOTIDE SEQUENCE</scope>
    <source>
        <strain evidence="1">XJ19-11</strain>
    </source>
</reference>
<dbReference type="AlphaFoldDB" id="A0A9X2T1F6"/>
<evidence type="ECO:0000313" key="2">
    <source>
        <dbReference type="Proteomes" id="UP001142175"/>
    </source>
</evidence>
<proteinExistence type="predicted"/>
<protein>
    <recommendedName>
        <fullName evidence="3">Baseplate protein J-like domain-containing protein</fullName>
    </recommendedName>
</protein>
<dbReference type="RefSeq" id="WP_258422461.1">
    <property type="nucleotide sequence ID" value="NZ_JANSUY010000002.1"/>
</dbReference>
<name>A0A9X2T1F6_9BACT</name>
<keyword evidence="2" id="KW-1185">Reference proteome</keyword>
<evidence type="ECO:0008006" key="3">
    <source>
        <dbReference type="Google" id="ProtNLM"/>
    </source>
</evidence>
<sequence>MACNDKNPLTREGVDRLTRKLEALSPTFAKVDERSMEDLILWAKNYAAYLKFKALDNTDAGTWEPLMKVDISLVLAVLLSLDMLQVSDYNKLLYKRIKLGIASSDEVEARLQFKFLYDLLFSLVKTVDEQCRFLKEETDYRQTIKSVIETKLNSPFSKLSNFRADNLGLFSGSNQTDPTSPVNTIDSNQPLSLTYFSPTAERLKITIPGTAINEKISHVINHNIFNNQISLLLSGISAILQNAKNLFTKSLTDYSSHEPHYGLFLTFLKLFNAAQISLNDFGFRHLDFYYKDVLRLKNQNPIPDQVHLTVSLQKHISQHLLTKGTLFKGGKDPNGKEMHYSLTEDVVFNQAEVKEIKAFQIHNKNLLAYPVLNSSDGIGGKFEGDDKSWYAFGDRKMIPTQEAGFAIASNLLYLKEGERSITLSVTFAKPLKAKTSFSKLGLFGNSKSIPFNISLTGEKDWVSKDVDASFSDNQNLLTLKFSLGVEEPPIFPYSEKTHKKNFNTALPLMMALLDQSASNIWYEDLMDNTINSINLSVNVVGAKDLALSSDGGSIDASKPFKPFGDFPKLNASFYIGSKEIFQKKLDYLKVNLPVSVPIYCEYLHGNDWESYPFPKDGDGYLVQKSTAGNLLKQASLGFGSNEFLQAKSYEGFLRIRLNSSSYSLASHMAEVNKALDNIVINSQQGSFQPVEAVRVESKAIEAKAIEIENLTFDQNLTANLQKVAEISGLLKVSGNSVPVPKEIISESFSIDYTASENIPIAGNPNPKHAFFNLSPFGYYMPVPGEMSLVPRFSQEGELLIGIAKAATPVSINLLFLLADGSSNPLKNQETITWSFLLQENQWSEFEDNQIIDGTINLTRTGIVTLNIPKEAGLAHTALTSGLIWIKASVASNTDAVCKIIDIKAQGALAELVQSDSEEIEFRSTLPAGTVSKLKLSDSAIKSITQPADSIGGRVRESDPDYYQKVSERLRHKQRAVSIWDYEHLILQEFPILYQVKCLNHTGFYEKNGENVFCENFPGHVTVICIPDLKNKSNSNPLRPYTPIATLTDTAIFLEKLKNPFTQLHVVNPLFEEVQLEFEVRFHDFMDEVFYRNFLDIEIEQFLCPWAWHNSQKITFGGKINKSTLINFVEERPYVDFLSCFKIHHIIRNEEGKISKKINDLEEIIASSSRSVLVSHYEESNTSAPRHIIQVIQTCDC</sequence>